<sequence length="337" mass="36616">MKVLLTGGAGYIGSHTAVVLLEAGHEVVVLDDLSNASVESLRRVEELTGRTVAFVHGDMVDEALVERTLTEHAVEAVIHFAGLKAVGDSVRRPLDYYAVNVGGTLSLLRAMERTGVRTIVFSSSATVYGESAPTPYLEKMPRDAANPYGRTKEQIEDVLGDLGASDPSWRIALLRYFNPVGAHPSGRIGENPRGVPNNLVPFIAQVAVGKREKLVVFGDDYDTPDGTCVRDYVHVMDLADGHVRAMDYVAGHEGVHVWNLGAGRGYSVLEVLASFEKAVGRPIPHEIGPRRAGDLPAFWADPSQALTDLGWVAETPLDQMCADHWRWQESNPHGYAD</sequence>
<accession>A0A1G6X899</accession>
<protein>
    <recommendedName>
        <fullName evidence="5 8">UDP-glucose 4-epimerase</fullName>
        <ecNumber evidence="4 8">5.1.3.2</ecNumber>
    </recommendedName>
</protein>
<feature type="domain" description="NAD(P)-binding" evidence="9">
    <location>
        <begin position="4"/>
        <end position="323"/>
    </location>
</feature>
<dbReference type="GO" id="GO:0005829">
    <property type="term" value="C:cytosol"/>
    <property type="evidence" value="ECO:0007669"/>
    <property type="project" value="TreeGrafter"/>
</dbReference>
<evidence type="ECO:0000256" key="8">
    <source>
        <dbReference type="RuleBase" id="RU366046"/>
    </source>
</evidence>
<dbReference type="PANTHER" id="PTHR43725">
    <property type="entry name" value="UDP-GLUCOSE 4-EPIMERASE"/>
    <property type="match status" value="1"/>
</dbReference>
<dbReference type="NCBIfam" id="TIGR01179">
    <property type="entry name" value="galE"/>
    <property type="match status" value="1"/>
</dbReference>
<dbReference type="RefSeq" id="WP_090596474.1">
    <property type="nucleotide sequence ID" value="NZ_LT629688.1"/>
</dbReference>
<evidence type="ECO:0000259" key="9">
    <source>
        <dbReference type="Pfam" id="PF16363"/>
    </source>
</evidence>
<keyword evidence="8" id="KW-0119">Carbohydrate metabolism</keyword>
<comment type="cofactor">
    <cofactor evidence="2 8">
        <name>NAD(+)</name>
        <dbReference type="ChEBI" id="CHEBI:57540"/>
    </cofactor>
</comment>
<keyword evidence="7 8" id="KW-0413">Isomerase</keyword>
<dbReference type="NCBIfam" id="NF007956">
    <property type="entry name" value="PRK10675.1"/>
    <property type="match status" value="1"/>
</dbReference>
<dbReference type="InterPro" id="IPR016040">
    <property type="entry name" value="NAD(P)-bd_dom"/>
</dbReference>
<dbReference type="EMBL" id="LT629688">
    <property type="protein sequence ID" value="SDD74369.1"/>
    <property type="molecule type" value="Genomic_DNA"/>
</dbReference>
<name>A0A1G6X899_9ACTN</name>
<evidence type="ECO:0000256" key="6">
    <source>
        <dbReference type="ARBA" id="ARBA00023027"/>
    </source>
</evidence>
<evidence type="ECO:0000256" key="5">
    <source>
        <dbReference type="ARBA" id="ARBA00018569"/>
    </source>
</evidence>
<dbReference type="InterPro" id="IPR005886">
    <property type="entry name" value="UDP_G4E"/>
</dbReference>
<dbReference type="AlphaFoldDB" id="A0A1G6X899"/>
<dbReference type="GO" id="GO:0006012">
    <property type="term" value="P:galactose metabolic process"/>
    <property type="evidence" value="ECO:0007669"/>
    <property type="project" value="UniProtKB-UniPathway"/>
</dbReference>
<dbReference type="UniPathway" id="UPA00214"/>
<dbReference type="Gene3D" id="3.40.50.720">
    <property type="entry name" value="NAD(P)-binding Rossmann-like Domain"/>
    <property type="match status" value="1"/>
</dbReference>
<comment type="pathway">
    <text evidence="8">Carbohydrate metabolism; galactose metabolism.</text>
</comment>
<dbReference type="Proteomes" id="UP000198546">
    <property type="component" value="Chromosome i"/>
</dbReference>
<dbReference type="EC" id="5.1.3.2" evidence="4 8"/>
<dbReference type="Pfam" id="PF16363">
    <property type="entry name" value="GDP_Man_Dehyd"/>
    <property type="match status" value="1"/>
</dbReference>
<evidence type="ECO:0000313" key="11">
    <source>
        <dbReference type="Proteomes" id="UP000198546"/>
    </source>
</evidence>
<evidence type="ECO:0000256" key="1">
    <source>
        <dbReference type="ARBA" id="ARBA00000083"/>
    </source>
</evidence>
<dbReference type="GO" id="GO:0003978">
    <property type="term" value="F:UDP-glucose 4-epimerase activity"/>
    <property type="evidence" value="ECO:0007669"/>
    <property type="project" value="UniProtKB-UniRule"/>
</dbReference>
<dbReference type="STRING" id="675864.SAMN04489747_1638"/>
<comment type="subunit">
    <text evidence="8">Homodimer.</text>
</comment>
<keyword evidence="11" id="KW-1185">Reference proteome</keyword>
<evidence type="ECO:0000256" key="4">
    <source>
        <dbReference type="ARBA" id="ARBA00013189"/>
    </source>
</evidence>
<comment type="catalytic activity">
    <reaction evidence="1 8">
        <text>UDP-alpha-D-glucose = UDP-alpha-D-galactose</text>
        <dbReference type="Rhea" id="RHEA:22168"/>
        <dbReference type="ChEBI" id="CHEBI:58885"/>
        <dbReference type="ChEBI" id="CHEBI:66914"/>
        <dbReference type="EC" id="5.1.3.2"/>
    </reaction>
</comment>
<evidence type="ECO:0000256" key="3">
    <source>
        <dbReference type="ARBA" id="ARBA00007637"/>
    </source>
</evidence>
<dbReference type="InterPro" id="IPR036291">
    <property type="entry name" value="NAD(P)-bd_dom_sf"/>
</dbReference>
<comment type="similarity">
    <text evidence="3 8">Belongs to the NAD(P)-dependent epimerase/dehydratase family.</text>
</comment>
<dbReference type="SUPFAM" id="SSF51735">
    <property type="entry name" value="NAD(P)-binding Rossmann-fold domains"/>
    <property type="match status" value="1"/>
</dbReference>
<evidence type="ECO:0000256" key="7">
    <source>
        <dbReference type="ARBA" id="ARBA00023235"/>
    </source>
</evidence>
<gene>
    <name evidence="10" type="ORF">SAMN04489747_1638</name>
</gene>
<evidence type="ECO:0000256" key="2">
    <source>
        <dbReference type="ARBA" id="ARBA00001911"/>
    </source>
</evidence>
<keyword evidence="6 8" id="KW-0520">NAD</keyword>
<dbReference type="PANTHER" id="PTHR43725:SF47">
    <property type="entry name" value="UDP-GLUCOSE 4-EPIMERASE"/>
    <property type="match status" value="1"/>
</dbReference>
<dbReference type="CDD" id="cd05247">
    <property type="entry name" value="UDP_G4E_1_SDR_e"/>
    <property type="match status" value="1"/>
</dbReference>
<dbReference type="OrthoDB" id="9801785at2"/>
<proteinExistence type="inferred from homology"/>
<reference evidence="10 11" key="1">
    <citation type="submission" date="2016-10" db="EMBL/GenBank/DDBJ databases">
        <authorList>
            <person name="de Groot N.N."/>
        </authorList>
    </citation>
    <scope>NUCLEOTIDE SEQUENCE [LARGE SCALE GENOMIC DNA]</scope>
    <source>
        <strain evidence="10 11">MON 2.2</strain>
    </source>
</reference>
<organism evidence="10 11">
    <name type="scientific">Auraticoccus monumenti</name>
    <dbReference type="NCBI Taxonomy" id="675864"/>
    <lineage>
        <taxon>Bacteria</taxon>
        <taxon>Bacillati</taxon>
        <taxon>Actinomycetota</taxon>
        <taxon>Actinomycetes</taxon>
        <taxon>Propionibacteriales</taxon>
        <taxon>Propionibacteriaceae</taxon>
        <taxon>Auraticoccus</taxon>
    </lineage>
</organism>
<dbReference type="Gene3D" id="3.90.25.10">
    <property type="entry name" value="UDP-galactose 4-epimerase, domain 1"/>
    <property type="match status" value="1"/>
</dbReference>
<evidence type="ECO:0000313" key="10">
    <source>
        <dbReference type="EMBL" id="SDD74369.1"/>
    </source>
</evidence>